<keyword evidence="1" id="KW-0812">Transmembrane</keyword>
<comment type="caution">
    <text evidence="2">The sequence shown here is derived from an EMBL/GenBank/DDBJ whole genome shotgun (WGS) entry which is preliminary data.</text>
</comment>
<protein>
    <submittedName>
        <fullName evidence="2">Uncharacterized protein</fullName>
    </submittedName>
</protein>
<evidence type="ECO:0000313" key="3">
    <source>
        <dbReference type="Proteomes" id="UP000726170"/>
    </source>
</evidence>
<feature type="transmembrane region" description="Helical" evidence="1">
    <location>
        <begin position="174"/>
        <end position="195"/>
    </location>
</feature>
<accession>A0ABS6EDG2</accession>
<dbReference type="EMBL" id="JAHLQF010000001">
    <property type="protein sequence ID" value="MBU5483241.1"/>
    <property type="molecule type" value="Genomic_DNA"/>
</dbReference>
<feature type="transmembrane region" description="Helical" evidence="1">
    <location>
        <begin position="15"/>
        <end position="31"/>
    </location>
</feature>
<feature type="transmembrane region" description="Helical" evidence="1">
    <location>
        <begin position="147"/>
        <end position="168"/>
    </location>
</feature>
<evidence type="ECO:0000256" key="1">
    <source>
        <dbReference type="SAM" id="Phobius"/>
    </source>
</evidence>
<proteinExistence type="predicted"/>
<organism evidence="2 3">
    <name type="scientific">Clostridium mobile</name>
    <dbReference type="NCBI Taxonomy" id="2841512"/>
    <lineage>
        <taxon>Bacteria</taxon>
        <taxon>Bacillati</taxon>
        <taxon>Bacillota</taxon>
        <taxon>Clostridia</taxon>
        <taxon>Eubacteriales</taxon>
        <taxon>Clostridiaceae</taxon>
        <taxon>Clostridium</taxon>
    </lineage>
</organism>
<feature type="transmembrane region" description="Helical" evidence="1">
    <location>
        <begin position="109"/>
        <end position="127"/>
    </location>
</feature>
<name>A0ABS6EDG2_9CLOT</name>
<evidence type="ECO:0000313" key="2">
    <source>
        <dbReference type="EMBL" id="MBU5483241.1"/>
    </source>
</evidence>
<sequence length="205" mass="24021">MNKNISKMYLRRDRFFLLYLVIISVILSMLNEYSTKLVLPNNYSAKLIMFISTLKVLGSFGSKDFKMFIFLSCTRKKYYINKIKSSLINSLFLSIVCTILNFFGEEIHIIKYIIIIFSFYFIFYILLSSVEIFIEVLSISQYAAVKFGVLFFSFPLYVRFIIFGPIFFGDTEWILMNFIPYFSGSLALICFNMFMSTVALKTTEI</sequence>
<dbReference type="Proteomes" id="UP000726170">
    <property type="component" value="Unassembled WGS sequence"/>
</dbReference>
<feature type="transmembrane region" description="Helical" evidence="1">
    <location>
        <begin position="43"/>
        <end position="62"/>
    </location>
</feature>
<keyword evidence="1" id="KW-1133">Transmembrane helix</keyword>
<reference evidence="2 3" key="1">
    <citation type="submission" date="2021-06" db="EMBL/GenBank/DDBJ databases">
        <authorList>
            <person name="Sun Q."/>
            <person name="Li D."/>
        </authorList>
    </citation>
    <scope>NUCLEOTIDE SEQUENCE [LARGE SCALE GENOMIC DNA]</scope>
    <source>
        <strain evidence="2 3">MSJ-11</strain>
    </source>
</reference>
<feature type="transmembrane region" description="Helical" evidence="1">
    <location>
        <begin position="83"/>
        <end position="103"/>
    </location>
</feature>
<keyword evidence="1" id="KW-0472">Membrane</keyword>
<keyword evidence="3" id="KW-1185">Reference proteome</keyword>
<gene>
    <name evidence="2" type="ORF">KQI86_02805</name>
</gene>
<dbReference type="RefSeq" id="WP_216437637.1">
    <property type="nucleotide sequence ID" value="NZ_JAHLQF010000001.1"/>
</dbReference>